<dbReference type="AlphaFoldDB" id="A0A8U0S7E2"/>
<name>A0A8U0S7E2_MUSPF</name>
<gene>
    <name evidence="3" type="primary">LOC123392396</name>
</gene>
<feature type="compositionally biased region" description="Low complexity" evidence="1">
    <location>
        <begin position="79"/>
        <end position="89"/>
    </location>
</feature>
<feature type="region of interest" description="Disordered" evidence="1">
    <location>
        <begin position="412"/>
        <end position="662"/>
    </location>
</feature>
<reference evidence="3" key="1">
    <citation type="submission" date="2025-08" db="UniProtKB">
        <authorList>
            <consortium name="RefSeq"/>
        </authorList>
    </citation>
    <scope>IDENTIFICATION</scope>
    <source>
        <tissue evidence="3">Brain</tissue>
    </source>
</reference>
<dbReference type="GeneID" id="123392396"/>
<feature type="compositionally biased region" description="Pro residues" evidence="1">
    <location>
        <begin position="519"/>
        <end position="542"/>
    </location>
</feature>
<feature type="compositionally biased region" description="Low complexity" evidence="1">
    <location>
        <begin position="616"/>
        <end position="630"/>
    </location>
</feature>
<dbReference type="RefSeq" id="XP_044937332.1">
    <property type="nucleotide sequence ID" value="XM_045081397.1"/>
</dbReference>
<accession>A0A8U0S7E2</accession>
<feature type="compositionally biased region" description="Low complexity" evidence="1">
    <location>
        <begin position="543"/>
        <end position="557"/>
    </location>
</feature>
<proteinExistence type="predicted"/>
<feature type="compositionally biased region" description="Low complexity" evidence="1">
    <location>
        <begin position="171"/>
        <end position="187"/>
    </location>
</feature>
<feature type="compositionally biased region" description="Pro residues" evidence="1">
    <location>
        <begin position="105"/>
        <end position="117"/>
    </location>
</feature>
<feature type="compositionally biased region" description="Basic residues" evidence="1">
    <location>
        <begin position="240"/>
        <end position="250"/>
    </location>
</feature>
<feature type="region of interest" description="Disordered" evidence="1">
    <location>
        <begin position="1"/>
        <end position="352"/>
    </location>
</feature>
<feature type="compositionally biased region" description="Low complexity" evidence="1">
    <location>
        <begin position="427"/>
        <end position="437"/>
    </location>
</feature>
<organism evidence="2 3">
    <name type="scientific">Mustela putorius furo</name>
    <name type="common">European domestic ferret</name>
    <name type="synonym">Mustela furo</name>
    <dbReference type="NCBI Taxonomy" id="9669"/>
    <lineage>
        <taxon>Eukaryota</taxon>
        <taxon>Metazoa</taxon>
        <taxon>Chordata</taxon>
        <taxon>Craniata</taxon>
        <taxon>Vertebrata</taxon>
        <taxon>Euteleostomi</taxon>
        <taxon>Mammalia</taxon>
        <taxon>Eutheria</taxon>
        <taxon>Laurasiatheria</taxon>
        <taxon>Carnivora</taxon>
        <taxon>Caniformia</taxon>
        <taxon>Musteloidea</taxon>
        <taxon>Mustelidae</taxon>
        <taxon>Mustelinae</taxon>
        <taxon>Mustela</taxon>
    </lineage>
</organism>
<feature type="compositionally biased region" description="Pro residues" evidence="1">
    <location>
        <begin position="263"/>
        <end position="277"/>
    </location>
</feature>
<evidence type="ECO:0000313" key="2">
    <source>
        <dbReference type="Proteomes" id="UP000000715"/>
    </source>
</evidence>
<feature type="compositionally biased region" description="Low complexity" evidence="1">
    <location>
        <begin position="221"/>
        <end position="239"/>
    </location>
</feature>
<sequence>MWTKFEDVTPAGAESVRAPDALPGLHAGAGGSVLLRAPRSRRPGAVRGRPPGPKPRDPVRARRSPSRLPPSPSRRHPPRTAIGAAAAAPKAPPVARPEDTAPRARPVPAPAGVPAPRVPLTRTVRPAPRVPRSRGFRPPRAPHRPRRVPAPTPARPARPASARPRTRRTRATPAAPASTSRSRSFRAGPRGLPPAASSPCVGRSGPRCRRAPLQPCGAVLGLRPPRAARLRTPATPAGRPARRTSARRLPRGSAPAPRDVAPRSPPAPGRPETPPLPAQEGPVGGDPAGHLPCSPAPPASAGPAVCARAPPRPSGPGRRRLRPDTRSGEGAGDRDGSLGRTPTPGVHRAARRLTGPERFLSYKSRRALRCPGSYGTRARLVLQIPTCTALPGILRDASAPCPTNPDVHCAARGPTGLRLRPPKRAPLRPAASSAAALRRVDGPSGRSPRRTVSGSPPRGGLAPWKGMRLRRAPVGSSAAGAGERGPGRPSAGSCPGEPRLRPGRGGLEARSAAVCASPAPRPLLRPAPGARPPPGPRAPPPRVARTPGPLGRGPFASRRGRRAAPRFPPQAGAPRASLRPGIGAGRRPPPAGGPRGTRSGRRAPASAGAFLRRCPRGSPGRAPARPRVGEGSWGRPGVGASSGSERPSAPPTRFELCPRSFL</sequence>
<feature type="compositionally biased region" description="Low complexity" evidence="1">
    <location>
        <begin position="569"/>
        <end position="581"/>
    </location>
</feature>
<protein>
    <submittedName>
        <fullName evidence="3">Basic proline-rich protein-like</fullName>
    </submittedName>
</protein>
<dbReference type="Proteomes" id="UP000000715">
    <property type="component" value="Unplaced"/>
</dbReference>
<evidence type="ECO:0000313" key="3">
    <source>
        <dbReference type="RefSeq" id="XP_044937332.1"/>
    </source>
</evidence>
<feature type="compositionally biased region" description="Basic and acidic residues" evidence="1">
    <location>
        <begin position="322"/>
        <end position="337"/>
    </location>
</feature>
<feature type="compositionally biased region" description="Low complexity" evidence="1">
    <location>
        <begin position="475"/>
        <end position="497"/>
    </location>
</feature>
<feature type="compositionally biased region" description="Basic residues" evidence="1">
    <location>
        <begin position="131"/>
        <end position="147"/>
    </location>
</feature>
<evidence type="ECO:0000256" key="1">
    <source>
        <dbReference type="SAM" id="MobiDB-lite"/>
    </source>
</evidence>
<keyword evidence="2" id="KW-1185">Reference proteome</keyword>
<feature type="compositionally biased region" description="Low complexity" evidence="1">
    <location>
        <begin position="118"/>
        <end position="127"/>
    </location>
</feature>